<dbReference type="AlphaFoldDB" id="A0A3B0VGM3"/>
<proteinExistence type="predicted"/>
<accession>A0A3B0VGM3</accession>
<protein>
    <submittedName>
        <fullName evidence="1">Uncharacterized protein</fullName>
    </submittedName>
</protein>
<name>A0A3B0VGM3_9ZZZZ</name>
<feature type="non-terminal residue" evidence="1">
    <location>
        <position position="53"/>
    </location>
</feature>
<gene>
    <name evidence="1" type="ORF">MNBD_CHLOROFLEXI01-2866</name>
</gene>
<organism evidence="1">
    <name type="scientific">hydrothermal vent metagenome</name>
    <dbReference type="NCBI Taxonomy" id="652676"/>
    <lineage>
        <taxon>unclassified sequences</taxon>
        <taxon>metagenomes</taxon>
        <taxon>ecological metagenomes</taxon>
    </lineage>
</organism>
<dbReference type="EMBL" id="UOEU01000949">
    <property type="protein sequence ID" value="VAW42748.1"/>
    <property type="molecule type" value="Genomic_DNA"/>
</dbReference>
<evidence type="ECO:0000313" key="1">
    <source>
        <dbReference type="EMBL" id="VAW42748.1"/>
    </source>
</evidence>
<sequence length="53" mass="5980">MNEQPSITQIQTNIRQLKELINNLGSTVNQQHQTLITTRAEIAQRSATQSSDE</sequence>
<reference evidence="1" key="1">
    <citation type="submission" date="2018-06" db="EMBL/GenBank/DDBJ databases">
        <authorList>
            <person name="Zhirakovskaya E."/>
        </authorList>
    </citation>
    <scope>NUCLEOTIDE SEQUENCE</scope>
</reference>